<keyword evidence="2" id="KW-0547">Nucleotide-binding</keyword>
<dbReference type="OrthoDB" id="9802264at2"/>
<evidence type="ECO:0000256" key="3">
    <source>
        <dbReference type="ARBA" id="ARBA00022840"/>
    </source>
</evidence>
<accession>A0A6P1QY18</accession>
<proteinExistence type="predicted"/>
<dbReference type="InterPro" id="IPR017871">
    <property type="entry name" value="ABC_transporter-like_CS"/>
</dbReference>
<dbReference type="InterPro" id="IPR050093">
    <property type="entry name" value="ABC_SmlMolc_Importer"/>
</dbReference>
<dbReference type="AlphaFoldDB" id="A0A6P1QY18"/>
<evidence type="ECO:0000313" key="4">
    <source>
        <dbReference type="EMBL" id="QHN66027.1"/>
    </source>
</evidence>
<dbReference type="SUPFAM" id="SSF52540">
    <property type="entry name" value="P-loop containing nucleoside triphosphate hydrolases"/>
    <property type="match status" value="1"/>
</dbReference>
<dbReference type="InterPro" id="IPR027417">
    <property type="entry name" value="P-loop_NTPase"/>
</dbReference>
<evidence type="ECO:0000313" key="5">
    <source>
        <dbReference type="Proteomes" id="UP000464318"/>
    </source>
</evidence>
<dbReference type="Gene3D" id="3.40.50.300">
    <property type="entry name" value="P-loop containing nucleotide triphosphate hydrolases"/>
    <property type="match status" value="1"/>
</dbReference>
<dbReference type="RefSeq" id="WP_120488950.1">
    <property type="nucleotide sequence ID" value="NZ_CP029149.1"/>
</dbReference>
<evidence type="ECO:0000256" key="1">
    <source>
        <dbReference type="ARBA" id="ARBA00022448"/>
    </source>
</evidence>
<reference evidence="4 5" key="1">
    <citation type="submission" date="2018-04" db="EMBL/GenBank/DDBJ databases">
        <title>Characteristic and Complete Genome Sequencing of A Novel Member of Infective Endocarditis Causative Bacteria: Bergeyella cardium QL-PH.</title>
        <authorList>
            <person name="Pan H."/>
            <person name="Sun E."/>
            <person name="Zhang Y."/>
        </authorList>
    </citation>
    <scope>NUCLEOTIDE SEQUENCE [LARGE SCALE GENOMIC DNA]</scope>
    <source>
        <strain evidence="4 5">HPQL</strain>
    </source>
</reference>
<dbReference type="GO" id="GO:0016887">
    <property type="term" value="F:ATP hydrolysis activity"/>
    <property type="evidence" value="ECO:0007669"/>
    <property type="project" value="InterPro"/>
</dbReference>
<dbReference type="PROSITE" id="PS00211">
    <property type="entry name" value="ABC_TRANSPORTER_1"/>
    <property type="match status" value="1"/>
</dbReference>
<keyword evidence="1" id="KW-0813">Transport</keyword>
<keyword evidence="3 4" id="KW-0067">ATP-binding</keyword>
<protein>
    <submittedName>
        <fullName evidence="4">ATP-binding cassette domain-containing protein</fullName>
    </submittedName>
</protein>
<dbReference type="PROSITE" id="PS50893">
    <property type="entry name" value="ABC_TRANSPORTER_2"/>
    <property type="match status" value="1"/>
</dbReference>
<dbReference type="Pfam" id="PF00005">
    <property type="entry name" value="ABC_tran"/>
    <property type="match status" value="1"/>
</dbReference>
<name>A0A6P1QY18_9FLAO</name>
<dbReference type="Proteomes" id="UP000464318">
    <property type="component" value="Chromosome"/>
</dbReference>
<dbReference type="PANTHER" id="PTHR42781">
    <property type="entry name" value="SPERMIDINE/PUTRESCINE IMPORT ATP-BINDING PROTEIN POTA"/>
    <property type="match status" value="1"/>
</dbReference>
<dbReference type="EMBL" id="CP029149">
    <property type="protein sequence ID" value="QHN66027.1"/>
    <property type="molecule type" value="Genomic_DNA"/>
</dbReference>
<keyword evidence="5" id="KW-1185">Reference proteome</keyword>
<dbReference type="InterPro" id="IPR003439">
    <property type="entry name" value="ABC_transporter-like_ATP-bd"/>
</dbReference>
<dbReference type="GO" id="GO:0005524">
    <property type="term" value="F:ATP binding"/>
    <property type="evidence" value="ECO:0007669"/>
    <property type="project" value="UniProtKB-KW"/>
</dbReference>
<gene>
    <name evidence="4" type="ORF">DBX24_09080</name>
</gene>
<dbReference type="PANTHER" id="PTHR42781:SF4">
    <property type="entry name" value="SPERMIDINE_PUTRESCINE IMPORT ATP-BINDING PROTEIN POTA"/>
    <property type="match status" value="1"/>
</dbReference>
<dbReference type="InterPro" id="IPR003593">
    <property type="entry name" value="AAA+_ATPase"/>
</dbReference>
<organism evidence="4 5">
    <name type="scientific">Bergeyella cardium</name>
    <dbReference type="NCBI Taxonomy" id="1585976"/>
    <lineage>
        <taxon>Bacteria</taxon>
        <taxon>Pseudomonadati</taxon>
        <taxon>Bacteroidota</taxon>
        <taxon>Flavobacteriia</taxon>
        <taxon>Flavobacteriales</taxon>
        <taxon>Weeksellaceae</taxon>
        <taxon>Bergeyella</taxon>
    </lineage>
</organism>
<evidence type="ECO:0000256" key="2">
    <source>
        <dbReference type="ARBA" id="ARBA00022741"/>
    </source>
</evidence>
<sequence>MEISIKHPILTSEGEKCLEVDATIDEGSFIGVFGKSGIGKTTFFKILAGIIQPDFGRISTSQTLLDTQQNLSLPPQKRDISLMFQDYALFPNMTVKENIAFAQKVKDKPFTDELLQRFELSPLQNRYPYQLSGGQQQRVALARTLAQKAKIMLLDEPLSAVDRQMRPVMIDTIFEHYKTYEPTVFIISHDPSEFEKLISGSIQI</sequence>
<dbReference type="KEGG" id="bcad:DBX24_09080"/>
<dbReference type="SMART" id="SM00382">
    <property type="entry name" value="AAA"/>
    <property type="match status" value="1"/>
</dbReference>